<organism evidence="3 4">
    <name type="scientific">Orchesella dallaii</name>
    <dbReference type="NCBI Taxonomy" id="48710"/>
    <lineage>
        <taxon>Eukaryota</taxon>
        <taxon>Metazoa</taxon>
        <taxon>Ecdysozoa</taxon>
        <taxon>Arthropoda</taxon>
        <taxon>Hexapoda</taxon>
        <taxon>Collembola</taxon>
        <taxon>Entomobryomorpha</taxon>
        <taxon>Entomobryoidea</taxon>
        <taxon>Orchesellidae</taxon>
        <taxon>Orchesellinae</taxon>
        <taxon>Orchesella</taxon>
    </lineage>
</organism>
<accession>A0ABP1R7V7</accession>
<evidence type="ECO:0000313" key="3">
    <source>
        <dbReference type="EMBL" id="CAL8122498.1"/>
    </source>
</evidence>
<sequence>MQVSKYKKTVVFLSVVATFFTVAISQDTDLNSATKPGVYALPEIGIKLKNGTILRSLSNSNSSISLSKELGEVELSCTADYPVKWEYLVKDKTIPVLDLVFRRLVRNHSDFDNPKGNRFMSIVNLRGLLESQSGKYLCRQYNEKLNNNSYTIASYFDIFIKGNRTFNAITSIEFTNKTAPYVNIHCPVTDRDLHVRLYKLNEKHFNITGQVHWKPIHAYANYNPANGFRLFAGLGRELLGTYNCTADNGQSIISVVADHSEKEAYHSTSPSISINSCWENRNIIQYIRSQRLECFCKDSFGLFMNDTIFEFENRKAACSMNTVWNYFKNCSDWRLEELFGNAEESPNVCYREPVQNNGSGSRPSLKVRGETFPDGDAHQKFPFTKFSITYNGFVDWAGDFMLAVCRKDICKFSRNNGSSESELEYIENEPSRRQYFPMAHQQAEWNDLIVNGTDVKSMYVFQAHSLSYAWFPYATAEIRWGNLDKEDSKDPGTEVDFNKADEPPTSSANSRMMMFGSHYFLYFVFAVSFYFSMSI</sequence>
<feature type="transmembrane region" description="Helical" evidence="2">
    <location>
        <begin position="512"/>
        <end position="531"/>
    </location>
</feature>
<keyword evidence="4" id="KW-1185">Reference proteome</keyword>
<feature type="region of interest" description="Disordered" evidence="1">
    <location>
        <begin position="485"/>
        <end position="506"/>
    </location>
</feature>
<protein>
    <recommendedName>
        <fullName evidence="5">Ig-like domain-containing protein</fullName>
    </recommendedName>
</protein>
<comment type="caution">
    <text evidence="3">The sequence shown here is derived from an EMBL/GenBank/DDBJ whole genome shotgun (WGS) entry which is preliminary data.</text>
</comment>
<feature type="compositionally biased region" description="Basic and acidic residues" evidence="1">
    <location>
        <begin position="485"/>
        <end position="502"/>
    </location>
</feature>
<reference evidence="3 4" key="1">
    <citation type="submission" date="2024-08" db="EMBL/GenBank/DDBJ databases">
        <authorList>
            <person name="Cucini C."/>
            <person name="Frati F."/>
        </authorList>
    </citation>
    <scope>NUCLEOTIDE SEQUENCE [LARGE SCALE GENOMIC DNA]</scope>
</reference>
<keyword evidence="2" id="KW-1133">Transmembrane helix</keyword>
<proteinExistence type="predicted"/>
<name>A0ABP1R7V7_9HEXA</name>
<dbReference type="EMBL" id="CAXLJM020000068">
    <property type="protein sequence ID" value="CAL8122498.1"/>
    <property type="molecule type" value="Genomic_DNA"/>
</dbReference>
<keyword evidence="2" id="KW-0812">Transmembrane</keyword>
<gene>
    <name evidence="3" type="ORF">ODALV1_LOCUS19833</name>
</gene>
<keyword evidence="2" id="KW-0472">Membrane</keyword>
<evidence type="ECO:0000313" key="4">
    <source>
        <dbReference type="Proteomes" id="UP001642540"/>
    </source>
</evidence>
<evidence type="ECO:0000256" key="2">
    <source>
        <dbReference type="SAM" id="Phobius"/>
    </source>
</evidence>
<dbReference type="Proteomes" id="UP001642540">
    <property type="component" value="Unassembled WGS sequence"/>
</dbReference>
<evidence type="ECO:0000256" key="1">
    <source>
        <dbReference type="SAM" id="MobiDB-lite"/>
    </source>
</evidence>
<evidence type="ECO:0008006" key="5">
    <source>
        <dbReference type="Google" id="ProtNLM"/>
    </source>
</evidence>